<proteinExistence type="predicted"/>
<sequence>MDKSSLLLLTANRKWIMIAIHPCPRNISMNYNPPQLNDSASKVSTTVTQERFDKLHLGLELPGKPTQLDDTDTKSLMDQETLNALIAKKKTSCEASTLLQLLLKQVQTTKNSTASQIFAGEVEAAERGLNRDTGKPPSWRTPRYVQIGMVQTDEQPMGSEHKVIQYENSAEVRICTGDNFDSGAVPVSEGA</sequence>
<evidence type="ECO:0000313" key="1">
    <source>
        <dbReference type="EMBL" id="OMJ09464.1"/>
    </source>
</evidence>
<accession>A0A1R1X4C8</accession>
<evidence type="ECO:0000313" key="2">
    <source>
        <dbReference type="Proteomes" id="UP000187429"/>
    </source>
</evidence>
<reference evidence="2" key="1">
    <citation type="submission" date="2017-01" db="EMBL/GenBank/DDBJ databases">
        <authorList>
            <person name="Wang Y."/>
            <person name="White M."/>
            <person name="Kvist S."/>
            <person name="Moncalvo J.-M."/>
        </authorList>
    </citation>
    <scope>NUCLEOTIDE SEQUENCE [LARGE SCALE GENOMIC DNA]</scope>
    <source>
        <strain evidence="2">ID-206-W2</strain>
    </source>
</reference>
<gene>
    <name evidence="1" type="ORF">AYI69_g10653</name>
</gene>
<dbReference type="AlphaFoldDB" id="A0A1R1X4C8"/>
<dbReference type="EMBL" id="LSSM01007038">
    <property type="protein sequence ID" value="OMJ09464.1"/>
    <property type="molecule type" value="Genomic_DNA"/>
</dbReference>
<name>A0A1R1X4C8_9FUNG</name>
<comment type="caution">
    <text evidence="1">The sequence shown here is derived from an EMBL/GenBank/DDBJ whole genome shotgun (WGS) entry which is preliminary data.</text>
</comment>
<protein>
    <submittedName>
        <fullName evidence="1">Uncharacterized protein</fullName>
    </submittedName>
</protein>
<dbReference type="Proteomes" id="UP000187429">
    <property type="component" value="Unassembled WGS sequence"/>
</dbReference>
<organism evidence="1 2">
    <name type="scientific">Smittium culicis</name>
    <dbReference type="NCBI Taxonomy" id="133412"/>
    <lineage>
        <taxon>Eukaryota</taxon>
        <taxon>Fungi</taxon>
        <taxon>Fungi incertae sedis</taxon>
        <taxon>Zoopagomycota</taxon>
        <taxon>Kickxellomycotina</taxon>
        <taxon>Harpellomycetes</taxon>
        <taxon>Harpellales</taxon>
        <taxon>Legeriomycetaceae</taxon>
        <taxon>Smittium</taxon>
    </lineage>
</organism>
<keyword evidence="2" id="KW-1185">Reference proteome</keyword>